<feature type="domain" description="Glutamine amidotransferase" evidence="1">
    <location>
        <begin position="44"/>
        <end position="179"/>
    </location>
</feature>
<evidence type="ECO:0000313" key="2">
    <source>
        <dbReference type="EMBL" id="ADK84521.1"/>
    </source>
</evidence>
<sequence>MNVLILQHHPAEPAGTLGAFLADKGCALDVRHLYAGQALPADDAGYGLIVSMGGPMNVYDEAEHPWLAAETALLRRALLAGRPVLGVCLGSQLMAKALGAPVTRSPRPEVGWFQIELTPAGLADPLLAGLDERPWVLQWHNDMFHIPAGAELLAASERCPHQAFRFGRGHALQFHVEVDAAIVDQWYENPAQRQEIAPGWADQGKIMNQHAQRIYGNLWAALSGR</sequence>
<dbReference type="CDD" id="cd01741">
    <property type="entry name" value="GATase1_1"/>
    <property type="match status" value="1"/>
</dbReference>
<dbReference type="Proteomes" id="UP000009047">
    <property type="component" value="Chromosome"/>
</dbReference>
<dbReference type="PROSITE" id="PS51273">
    <property type="entry name" value="GATASE_TYPE_1"/>
    <property type="match status" value="1"/>
</dbReference>
<dbReference type="STRING" id="644282.Deba_1153"/>
<keyword evidence="2" id="KW-0315">Glutamine amidotransferase</keyword>
<name>E1QIU8_DESB2</name>
<dbReference type="OrthoDB" id="9813383at2"/>
<dbReference type="GO" id="GO:0005829">
    <property type="term" value="C:cytosol"/>
    <property type="evidence" value="ECO:0007669"/>
    <property type="project" value="TreeGrafter"/>
</dbReference>
<dbReference type="FunFam" id="3.40.50.880:FF:000033">
    <property type="entry name" value="Glutamine amidotransferase class-I"/>
    <property type="match status" value="1"/>
</dbReference>
<dbReference type="eggNOG" id="COG0518">
    <property type="taxonomic scope" value="Bacteria"/>
</dbReference>
<dbReference type="InterPro" id="IPR017926">
    <property type="entry name" value="GATASE"/>
</dbReference>
<dbReference type="PANTHER" id="PTHR42695:SF5">
    <property type="entry name" value="GLUTAMINE AMIDOTRANSFERASE YLR126C-RELATED"/>
    <property type="match status" value="1"/>
</dbReference>
<gene>
    <name evidence="2" type="ordered locus">Deba_1153</name>
</gene>
<evidence type="ECO:0000259" key="1">
    <source>
        <dbReference type="Pfam" id="PF00117"/>
    </source>
</evidence>
<proteinExistence type="predicted"/>
<dbReference type="PANTHER" id="PTHR42695">
    <property type="entry name" value="GLUTAMINE AMIDOTRANSFERASE YLR126C-RELATED"/>
    <property type="match status" value="1"/>
</dbReference>
<dbReference type="RefSeq" id="WP_013257975.1">
    <property type="nucleotide sequence ID" value="NC_014365.1"/>
</dbReference>
<reference evidence="2 3" key="1">
    <citation type="journal article" date="2010" name="Stand. Genomic Sci.">
        <title>Complete genome sequence of Desulfarculus baarsii type strain (2st14).</title>
        <authorList>
            <person name="Sun H."/>
            <person name="Spring S."/>
            <person name="Lapidus A."/>
            <person name="Davenport K."/>
            <person name="Del Rio T.G."/>
            <person name="Tice H."/>
            <person name="Nolan M."/>
            <person name="Copeland A."/>
            <person name="Cheng J.F."/>
            <person name="Lucas S."/>
            <person name="Tapia R."/>
            <person name="Goodwin L."/>
            <person name="Pitluck S."/>
            <person name="Ivanova N."/>
            <person name="Pagani I."/>
            <person name="Mavromatis K."/>
            <person name="Ovchinnikova G."/>
            <person name="Pati A."/>
            <person name="Chen A."/>
            <person name="Palaniappan K."/>
            <person name="Hauser L."/>
            <person name="Chang Y.J."/>
            <person name="Jeffries C.D."/>
            <person name="Detter J.C."/>
            <person name="Han C."/>
            <person name="Rohde M."/>
            <person name="Brambilla E."/>
            <person name="Goker M."/>
            <person name="Woyke T."/>
            <person name="Bristow J."/>
            <person name="Eisen J.A."/>
            <person name="Markowitz V."/>
            <person name="Hugenholtz P."/>
            <person name="Kyrpides N.C."/>
            <person name="Klenk H.P."/>
            <person name="Land M."/>
        </authorList>
    </citation>
    <scope>NUCLEOTIDE SEQUENCE [LARGE SCALE GENOMIC DNA]</scope>
    <source>
        <strain evidence="3">ATCC 33931 / DSM 2075 / LMG 7858 / VKM B-1802 / 2st14</strain>
    </source>
</reference>
<protein>
    <submittedName>
        <fullName evidence="2">Glutamine amidotransferase class-I</fullName>
    </submittedName>
</protein>
<dbReference type="HOGENOM" id="CLU_054974_3_2_7"/>
<evidence type="ECO:0000313" key="3">
    <source>
        <dbReference type="Proteomes" id="UP000009047"/>
    </source>
</evidence>
<keyword evidence="3" id="KW-1185">Reference proteome</keyword>
<accession>E1QIU8</accession>
<dbReference type="SUPFAM" id="SSF52317">
    <property type="entry name" value="Class I glutamine amidotransferase-like"/>
    <property type="match status" value="1"/>
</dbReference>
<organism evidence="2 3">
    <name type="scientific">Desulfarculus baarsii (strain ATCC 33931 / DSM 2075 / LMG 7858 / VKM B-1802 / 2st14)</name>
    <dbReference type="NCBI Taxonomy" id="644282"/>
    <lineage>
        <taxon>Bacteria</taxon>
        <taxon>Pseudomonadati</taxon>
        <taxon>Thermodesulfobacteriota</taxon>
        <taxon>Desulfarculia</taxon>
        <taxon>Desulfarculales</taxon>
        <taxon>Desulfarculaceae</taxon>
        <taxon>Desulfarculus</taxon>
    </lineage>
</organism>
<dbReference type="AlphaFoldDB" id="E1QIU8"/>
<dbReference type="InterPro" id="IPR044992">
    <property type="entry name" value="ChyE-like"/>
</dbReference>
<dbReference type="EMBL" id="CP002085">
    <property type="protein sequence ID" value="ADK84521.1"/>
    <property type="molecule type" value="Genomic_DNA"/>
</dbReference>
<dbReference type="Pfam" id="PF00117">
    <property type="entry name" value="GATase"/>
    <property type="match status" value="1"/>
</dbReference>
<dbReference type="KEGG" id="dbr:Deba_1153"/>
<dbReference type="Gene3D" id="3.40.50.880">
    <property type="match status" value="1"/>
</dbReference>
<dbReference type="InterPro" id="IPR029062">
    <property type="entry name" value="Class_I_gatase-like"/>
</dbReference>